<evidence type="ECO:0000256" key="2">
    <source>
        <dbReference type="ARBA" id="ARBA00011838"/>
    </source>
</evidence>
<evidence type="ECO:0000256" key="6">
    <source>
        <dbReference type="HAMAP-Rule" id="MF_01366"/>
    </source>
</evidence>
<dbReference type="Gene3D" id="3.90.1180.10">
    <property type="entry name" value="Ribosomal protein L13"/>
    <property type="match status" value="1"/>
</dbReference>
<dbReference type="GO" id="GO:0017148">
    <property type="term" value="P:negative regulation of translation"/>
    <property type="evidence" value="ECO:0007669"/>
    <property type="project" value="TreeGrafter"/>
</dbReference>
<name>A0A7C2XG99_9BACT</name>
<gene>
    <name evidence="6 8" type="primary">rplM</name>
    <name evidence="9" type="ORF">ENN98_01335</name>
</gene>
<dbReference type="CDD" id="cd00392">
    <property type="entry name" value="Ribosomal_L13"/>
    <property type="match status" value="1"/>
</dbReference>
<dbReference type="Pfam" id="PF00572">
    <property type="entry name" value="Ribosomal_L13"/>
    <property type="match status" value="1"/>
</dbReference>
<dbReference type="FunFam" id="3.90.1180.10:FF:000001">
    <property type="entry name" value="50S ribosomal protein L13"/>
    <property type="match status" value="1"/>
</dbReference>
<comment type="subunit">
    <text evidence="2 6">Part of the 50S ribosomal subunit.</text>
</comment>
<dbReference type="PANTHER" id="PTHR11545">
    <property type="entry name" value="RIBOSOMAL PROTEIN L13"/>
    <property type="match status" value="1"/>
</dbReference>
<dbReference type="InterPro" id="IPR005822">
    <property type="entry name" value="Ribosomal_uL13"/>
</dbReference>
<dbReference type="GO" id="GO:0005840">
    <property type="term" value="C:ribosome"/>
    <property type="evidence" value="ECO:0007669"/>
    <property type="project" value="UniProtKB-KW"/>
</dbReference>
<keyword evidence="4 6" id="KW-0687">Ribonucleoprotein</keyword>
<protein>
    <recommendedName>
        <fullName evidence="5 6">Large ribosomal subunit protein uL13</fullName>
    </recommendedName>
</protein>
<dbReference type="SUPFAM" id="SSF52161">
    <property type="entry name" value="Ribosomal protein L13"/>
    <property type="match status" value="1"/>
</dbReference>
<dbReference type="InterPro" id="IPR023563">
    <property type="entry name" value="Ribosomal_uL13_CS"/>
</dbReference>
<comment type="function">
    <text evidence="6 8">This protein is one of the early assembly proteins of the 50S ribosomal subunit, although it is not seen to bind rRNA by itself. It is important during the early stages of 50S assembly.</text>
</comment>
<sequence length="142" mass="16106">MKTHLVPVNDIDRKWYVVDAEEMILGRLASEIATRLRGKHKPIYSTFMDTGDFVVVLNAGKVKLTGNKWDDKVYYRHTGHIGGLKQETASELRDSKPEELIIRAVKGMLPKNSLGRKQLKKLKVYSGTEHPHSAQQPEALKL</sequence>
<evidence type="ECO:0000256" key="8">
    <source>
        <dbReference type="RuleBase" id="RU003878"/>
    </source>
</evidence>
<comment type="similarity">
    <text evidence="1 6 7">Belongs to the universal ribosomal protein uL13 family.</text>
</comment>
<dbReference type="HAMAP" id="MF_01366">
    <property type="entry name" value="Ribosomal_uL13"/>
    <property type="match status" value="1"/>
</dbReference>
<dbReference type="AlphaFoldDB" id="A0A7C2XG99"/>
<reference evidence="9" key="1">
    <citation type="journal article" date="2020" name="mSystems">
        <title>Genome- and Community-Level Interaction Insights into Carbon Utilization and Element Cycling Functions of Hydrothermarchaeota in Hydrothermal Sediment.</title>
        <authorList>
            <person name="Zhou Z."/>
            <person name="Liu Y."/>
            <person name="Xu W."/>
            <person name="Pan J."/>
            <person name="Luo Z.H."/>
            <person name="Li M."/>
        </authorList>
    </citation>
    <scope>NUCLEOTIDE SEQUENCE [LARGE SCALE GENOMIC DNA]</scope>
    <source>
        <strain evidence="9">SpSt-1224</strain>
    </source>
</reference>
<evidence type="ECO:0000256" key="1">
    <source>
        <dbReference type="ARBA" id="ARBA00006227"/>
    </source>
</evidence>
<dbReference type="PROSITE" id="PS00783">
    <property type="entry name" value="RIBOSOMAL_L13"/>
    <property type="match status" value="1"/>
</dbReference>
<comment type="caution">
    <text evidence="9">The sequence shown here is derived from an EMBL/GenBank/DDBJ whole genome shotgun (WGS) entry which is preliminary data.</text>
</comment>
<evidence type="ECO:0000256" key="4">
    <source>
        <dbReference type="ARBA" id="ARBA00023274"/>
    </source>
</evidence>
<dbReference type="PIRSF" id="PIRSF002181">
    <property type="entry name" value="Ribosomal_L13"/>
    <property type="match status" value="1"/>
</dbReference>
<dbReference type="GO" id="GO:0003729">
    <property type="term" value="F:mRNA binding"/>
    <property type="evidence" value="ECO:0007669"/>
    <property type="project" value="TreeGrafter"/>
</dbReference>
<evidence type="ECO:0000256" key="7">
    <source>
        <dbReference type="RuleBase" id="RU003877"/>
    </source>
</evidence>
<dbReference type="NCBIfam" id="TIGR01066">
    <property type="entry name" value="rplM_bact"/>
    <property type="match status" value="1"/>
</dbReference>
<dbReference type="InterPro" id="IPR005823">
    <property type="entry name" value="Ribosomal_uL13_bac-type"/>
</dbReference>
<dbReference type="PANTHER" id="PTHR11545:SF2">
    <property type="entry name" value="LARGE RIBOSOMAL SUBUNIT PROTEIN UL13M"/>
    <property type="match status" value="1"/>
</dbReference>
<evidence type="ECO:0000256" key="5">
    <source>
        <dbReference type="ARBA" id="ARBA00035201"/>
    </source>
</evidence>
<organism evidence="9">
    <name type="scientific">Desulfurivibrio alkaliphilus</name>
    <dbReference type="NCBI Taxonomy" id="427923"/>
    <lineage>
        <taxon>Bacteria</taxon>
        <taxon>Pseudomonadati</taxon>
        <taxon>Thermodesulfobacteriota</taxon>
        <taxon>Desulfobulbia</taxon>
        <taxon>Desulfobulbales</taxon>
        <taxon>Desulfobulbaceae</taxon>
        <taxon>Desulfurivibrio</taxon>
    </lineage>
</organism>
<keyword evidence="3 6" id="KW-0689">Ribosomal protein</keyword>
<dbReference type="GO" id="GO:0003735">
    <property type="term" value="F:structural constituent of ribosome"/>
    <property type="evidence" value="ECO:0007669"/>
    <property type="project" value="InterPro"/>
</dbReference>
<dbReference type="InterPro" id="IPR036899">
    <property type="entry name" value="Ribosomal_uL13_sf"/>
</dbReference>
<accession>A0A7C2XG99</accession>
<proteinExistence type="inferred from homology"/>
<evidence type="ECO:0000256" key="3">
    <source>
        <dbReference type="ARBA" id="ARBA00022980"/>
    </source>
</evidence>
<dbReference type="GO" id="GO:0006412">
    <property type="term" value="P:translation"/>
    <property type="evidence" value="ECO:0007669"/>
    <property type="project" value="UniProtKB-UniRule"/>
</dbReference>
<evidence type="ECO:0000313" key="9">
    <source>
        <dbReference type="EMBL" id="HET97350.1"/>
    </source>
</evidence>
<dbReference type="EMBL" id="DSDS01000031">
    <property type="protein sequence ID" value="HET97350.1"/>
    <property type="molecule type" value="Genomic_DNA"/>
</dbReference>
<dbReference type="Proteomes" id="UP000885986">
    <property type="component" value="Unassembled WGS sequence"/>
</dbReference>
<dbReference type="GO" id="GO:1990904">
    <property type="term" value="C:ribonucleoprotein complex"/>
    <property type="evidence" value="ECO:0007669"/>
    <property type="project" value="UniProtKB-KW"/>
</dbReference>